<dbReference type="KEGG" id="luo:HHL09_17790"/>
<dbReference type="GO" id="GO:0008233">
    <property type="term" value="F:peptidase activity"/>
    <property type="evidence" value="ECO:0007669"/>
    <property type="project" value="UniProtKB-KW"/>
</dbReference>
<dbReference type="AlphaFoldDB" id="A0A858RLE8"/>
<dbReference type="Proteomes" id="UP000501812">
    <property type="component" value="Chromosome"/>
</dbReference>
<gene>
    <name evidence="2" type="ORF">HHL09_17790</name>
</gene>
<protein>
    <submittedName>
        <fullName evidence="2">ATP-dependent zinc protease</fullName>
    </submittedName>
</protein>
<dbReference type="InterPro" id="IPR021109">
    <property type="entry name" value="Peptidase_aspartic_dom_sf"/>
</dbReference>
<evidence type="ECO:0000313" key="2">
    <source>
        <dbReference type="EMBL" id="QJE97555.1"/>
    </source>
</evidence>
<keyword evidence="3" id="KW-1185">Reference proteome</keyword>
<dbReference type="PANTHER" id="PTHR38037">
    <property type="entry name" value="ZN_PROTEASE DOMAIN-CONTAINING PROTEIN"/>
    <property type="match status" value="1"/>
</dbReference>
<dbReference type="SUPFAM" id="SSF50630">
    <property type="entry name" value="Acid proteases"/>
    <property type="match status" value="1"/>
</dbReference>
<evidence type="ECO:0000313" key="3">
    <source>
        <dbReference type="Proteomes" id="UP000501812"/>
    </source>
</evidence>
<accession>A0A858RLE8</accession>
<dbReference type="GO" id="GO:0006508">
    <property type="term" value="P:proteolysis"/>
    <property type="evidence" value="ECO:0007669"/>
    <property type="project" value="UniProtKB-KW"/>
</dbReference>
<dbReference type="RefSeq" id="WP_169455981.1">
    <property type="nucleotide sequence ID" value="NZ_CP051774.1"/>
</dbReference>
<sequence>MKRKPRSFKATPVLVDAPSAQVAGELGLPWKQVGMPRLVLGRREWIALPEFGVGPLNSKTDTGARTSSLHAEEIQVTPDGQRVYFVTSDHYGRRVTCETPIVKSTKVKSSTGVSRRRYVIETAAMLAGGFTWRIRLTLANRKDMRSPLLLGRQALSGYFLIDPQGNHLKGALRDLEAHFPGCHRS</sequence>
<feature type="domain" description="Retropepsin-like aspartic endopeptidase" evidence="1">
    <location>
        <begin position="39"/>
        <end position="167"/>
    </location>
</feature>
<organism evidence="2 3">
    <name type="scientific">Luteolibacter luteus</name>
    <dbReference type="NCBI Taxonomy" id="2728835"/>
    <lineage>
        <taxon>Bacteria</taxon>
        <taxon>Pseudomonadati</taxon>
        <taxon>Verrucomicrobiota</taxon>
        <taxon>Verrucomicrobiia</taxon>
        <taxon>Verrucomicrobiales</taxon>
        <taxon>Verrucomicrobiaceae</taxon>
        <taxon>Luteolibacter</taxon>
    </lineage>
</organism>
<dbReference type="Gene3D" id="2.40.70.10">
    <property type="entry name" value="Acid Proteases"/>
    <property type="match status" value="1"/>
</dbReference>
<reference evidence="2 3" key="1">
    <citation type="submission" date="2020-04" db="EMBL/GenBank/DDBJ databases">
        <title>Luteolibacter sp. G-1-1-1 isolated from soil.</title>
        <authorList>
            <person name="Dahal R.H."/>
        </authorList>
    </citation>
    <scope>NUCLEOTIDE SEQUENCE [LARGE SCALE GENOMIC DNA]</scope>
    <source>
        <strain evidence="2 3">G-1-1-1</strain>
    </source>
</reference>
<dbReference type="InterPro" id="IPR008503">
    <property type="entry name" value="Asp_endopeptidase"/>
</dbReference>
<keyword evidence="2" id="KW-0645">Protease</keyword>
<name>A0A858RLE8_9BACT</name>
<evidence type="ECO:0000259" key="1">
    <source>
        <dbReference type="Pfam" id="PF05618"/>
    </source>
</evidence>
<proteinExistence type="predicted"/>
<dbReference type="EMBL" id="CP051774">
    <property type="protein sequence ID" value="QJE97555.1"/>
    <property type="molecule type" value="Genomic_DNA"/>
</dbReference>
<keyword evidence="2" id="KW-0378">Hydrolase</keyword>
<dbReference type="PANTHER" id="PTHR38037:SF2">
    <property type="entry name" value="ATP-DEPENDENT ZINC PROTEASE DOMAIN-CONTAINING PROTEIN-RELATED"/>
    <property type="match status" value="1"/>
</dbReference>
<dbReference type="Pfam" id="PF05618">
    <property type="entry name" value="Zn_protease"/>
    <property type="match status" value="1"/>
</dbReference>